<protein>
    <submittedName>
        <fullName evidence="2">Uncharacterized protein</fullName>
    </submittedName>
</protein>
<feature type="transmembrane region" description="Helical" evidence="1">
    <location>
        <begin position="49"/>
        <end position="73"/>
    </location>
</feature>
<evidence type="ECO:0000313" key="3">
    <source>
        <dbReference type="Proteomes" id="UP000594262"/>
    </source>
</evidence>
<organism evidence="2 3">
    <name type="scientific">Clytia hemisphaerica</name>
    <dbReference type="NCBI Taxonomy" id="252671"/>
    <lineage>
        <taxon>Eukaryota</taxon>
        <taxon>Metazoa</taxon>
        <taxon>Cnidaria</taxon>
        <taxon>Hydrozoa</taxon>
        <taxon>Hydroidolina</taxon>
        <taxon>Leptothecata</taxon>
        <taxon>Obeliida</taxon>
        <taxon>Clytiidae</taxon>
        <taxon>Clytia</taxon>
    </lineage>
</organism>
<dbReference type="GeneID" id="136800323"/>
<keyword evidence="1" id="KW-1133">Transmembrane helix</keyword>
<keyword evidence="3" id="KW-1185">Reference proteome</keyword>
<dbReference type="AlphaFoldDB" id="A0A7M5USL9"/>
<feature type="transmembrane region" description="Helical" evidence="1">
    <location>
        <begin position="21"/>
        <end position="43"/>
    </location>
</feature>
<dbReference type="Proteomes" id="UP000594262">
    <property type="component" value="Unplaced"/>
</dbReference>
<feature type="transmembrane region" description="Helical" evidence="1">
    <location>
        <begin position="85"/>
        <end position="106"/>
    </location>
</feature>
<dbReference type="RefSeq" id="XP_066913058.1">
    <property type="nucleotide sequence ID" value="XM_067056957.1"/>
</dbReference>
<keyword evidence="1" id="KW-0812">Transmembrane</keyword>
<dbReference type="EnsemblMetazoa" id="CLYHEMT000733.1">
    <property type="protein sequence ID" value="CLYHEMP000733.1"/>
    <property type="gene ID" value="CLYHEMG000733"/>
</dbReference>
<sequence>MAQDLREDFGRRKRVKRTTNFIGFSSVVDAILSAALIVLLLQQEELRDIPILVACIQLTNHEFLVLISSIILLRTGDRYYDRIDACGAWMIIHFLVAIGNASLLTFEIMDDYYVIINASILKKIFLAWKAYFLLLQIFGMIYCYLVVHKPIAYIKEKPKRTPHPLFTETNTTESVLPPENRTLQTDASGTARPSVVTRRPVSAVYPESNNAKDRQFRSNALAGQLVNHGYNRNSCYESYQSLTSTGPNDSQLRYTRNPAFESELSLDYANNYSPYDHMMMSNRNRLSYVEPIREATEQNIDYGTIGKC</sequence>
<proteinExistence type="predicted"/>
<reference evidence="2" key="1">
    <citation type="submission" date="2021-01" db="UniProtKB">
        <authorList>
            <consortium name="EnsemblMetazoa"/>
        </authorList>
    </citation>
    <scope>IDENTIFICATION</scope>
</reference>
<evidence type="ECO:0000256" key="1">
    <source>
        <dbReference type="SAM" id="Phobius"/>
    </source>
</evidence>
<accession>A0A7M5USL9</accession>
<name>A0A7M5USL9_9CNID</name>
<evidence type="ECO:0000313" key="2">
    <source>
        <dbReference type="EnsemblMetazoa" id="CLYHEMP000733.1"/>
    </source>
</evidence>
<keyword evidence="1" id="KW-0472">Membrane</keyword>
<feature type="transmembrane region" description="Helical" evidence="1">
    <location>
        <begin position="126"/>
        <end position="147"/>
    </location>
</feature>